<dbReference type="GO" id="GO:0003700">
    <property type="term" value="F:DNA-binding transcription factor activity"/>
    <property type="evidence" value="ECO:0007669"/>
    <property type="project" value="TreeGrafter"/>
</dbReference>
<protein>
    <submittedName>
        <fullName evidence="5">Helix-turn-helix domain-containing protein</fullName>
    </submittedName>
</protein>
<dbReference type="EMBL" id="BDGE01000019">
    <property type="protein sequence ID" value="GBE91312.1"/>
    <property type="molecule type" value="Genomic_DNA"/>
</dbReference>
<evidence type="ECO:0000256" key="1">
    <source>
        <dbReference type="ARBA" id="ARBA00023015"/>
    </source>
</evidence>
<dbReference type="Pfam" id="PF01381">
    <property type="entry name" value="HTH_3"/>
    <property type="match status" value="1"/>
</dbReference>
<dbReference type="GO" id="GO:0003677">
    <property type="term" value="F:DNA binding"/>
    <property type="evidence" value="ECO:0007669"/>
    <property type="project" value="UniProtKB-KW"/>
</dbReference>
<sequence length="92" mass="10630">MVLKVRGLKSITSYLVIAMTAPNEKDIRKKFGERLRYLRNIYKLSQEDLAHLCDLDRSYIGGVERGERNVSLLNIKKIADALSISPREFFDE</sequence>
<keyword evidence="2" id="KW-0238">DNA-binding</keyword>
<dbReference type="PANTHER" id="PTHR46797">
    <property type="entry name" value="HTH-TYPE TRANSCRIPTIONAL REGULATOR"/>
    <property type="match status" value="1"/>
</dbReference>
<dbReference type="GO" id="GO:0005829">
    <property type="term" value="C:cytosol"/>
    <property type="evidence" value="ECO:0007669"/>
    <property type="project" value="TreeGrafter"/>
</dbReference>
<dbReference type="CDD" id="cd00093">
    <property type="entry name" value="HTH_XRE"/>
    <property type="match status" value="1"/>
</dbReference>
<evidence type="ECO:0000259" key="4">
    <source>
        <dbReference type="PROSITE" id="PS50943"/>
    </source>
</evidence>
<keyword evidence="6" id="KW-1185">Reference proteome</keyword>
<gene>
    <name evidence="5" type="ORF">NCWK1_1036</name>
</gene>
<dbReference type="InterPro" id="IPR010982">
    <property type="entry name" value="Lambda_DNA-bd_dom_sf"/>
</dbReference>
<name>A0A2H6LDL7_9NOSO</name>
<dbReference type="REBASE" id="259481">
    <property type="entry name" value="C.NcyWK1ORF1034P"/>
</dbReference>
<organism evidence="5 6">
    <name type="scientific">Nostoc cycadae WK-1</name>
    <dbReference type="NCBI Taxonomy" id="1861711"/>
    <lineage>
        <taxon>Bacteria</taxon>
        <taxon>Bacillati</taxon>
        <taxon>Cyanobacteriota</taxon>
        <taxon>Cyanophyceae</taxon>
        <taxon>Nostocales</taxon>
        <taxon>Nostocaceae</taxon>
        <taxon>Nostoc</taxon>
    </lineage>
</organism>
<dbReference type="PANTHER" id="PTHR46797:SF23">
    <property type="entry name" value="HTH-TYPE TRANSCRIPTIONAL REGULATOR SUTR"/>
    <property type="match status" value="1"/>
</dbReference>
<dbReference type="Proteomes" id="UP000236527">
    <property type="component" value="Unassembled WGS sequence"/>
</dbReference>
<feature type="domain" description="HTH cro/C1-type" evidence="4">
    <location>
        <begin position="35"/>
        <end position="89"/>
    </location>
</feature>
<reference evidence="6" key="1">
    <citation type="journal article" date="2018" name="Genome Announc.">
        <title>Draft Genome Sequence of the Nitrogen-Fixing and Hormogonia-Inducing Cyanobacterium Nostoc cycadae Strain WK-1, Isolated from the Coralloid Roots of Cycas revoluta.</title>
        <authorList>
            <person name="Kanesaki Y."/>
            <person name="Hirose M."/>
            <person name="Hirose Y."/>
            <person name="Fujisawa T."/>
            <person name="Nakamura Y."/>
            <person name="Watanabe S."/>
            <person name="Matsunaga S."/>
            <person name="Uchida H."/>
            <person name="Murakami A."/>
        </authorList>
    </citation>
    <scope>NUCLEOTIDE SEQUENCE [LARGE SCALE GENOMIC DNA]</scope>
    <source>
        <strain evidence="6">WK-1</strain>
    </source>
</reference>
<dbReference type="AlphaFoldDB" id="A0A2H6LDL7"/>
<keyword evidence="3" id="KW-0804">Transcription</keyword>
<dbReference type="SUPFAM" id="SSF47413">
    <property type="entry name" value="lambda repressor-like DNA-binding domains"/>
    <property type="match status" value="1"/>
</dbReference>
<dbReference type="InterPro" id="IPR050807">
    <property type="entry name" value="TransReg_Diox_bact_type"/>
</dbReference>
<evidence type="ECO:0000256" key="2">
    <source>
        <dbReference type="ARBA" id="ARBA00023125"/>
    </source>
</evidence>
<dbReference type="PROSITE" id="PS50943">
    <property type="entry name" value="HTH_CROC1"/>
    <property type="match status" value="1"/>
</dbReference>
<evidence type="ECO:0000313" key="5">
    <source>
        <dbReference type="EMBL" id="GBE91312.1"/>
    </source>
</evidence>
<keyword evidence="1" id="KW-0805">Transcription regulation</keyword>
<proteinExistence type="predicted"/>
<accession>A0A2H6LDL7</accession>
<dbReference type="SMART" id="SM00530">
    <property type="entry name" value="HTH_XRE"/>
    <property type="match status" value="1"/>
</dbReference>
<comment type="caution">
    <text evidence="5">The sequence shown here is derived from an EMBL/GenBank/DDBJ whole genome shotgun (WGS) entry which is preliminary data.</text>
</comment>
<dbReference type="InterPro" id="IPR001387">
    <property type="entry name" value="Cro/C1-type_HTH"/>
</dbReference>
<evidence type="ECO:0000313" key="6">
    <source>
        <dbReference type="Proteomes" id="UP000236527"/>
    </source>
</evidence>
<dbReference type="Gene3D" id="1.10.260.40">
    <property type="entry name" value="lambda repressor-like DNA-binding domains"/>
    <property type="match status" value="1"/>
</dbReference>
<evidence type="ECO:0000256" key="3">
    <source>
        <dbReference type="ARBA" id="ARBA00023163"/>
    </source>
</evidence>